<evidence type="ECO:0000313" key="13">
    <source>
        <dbReference type="EMBL" id="CUN82194.1"/>
    </source>
</evidence>
<gene>
    <name evidence="13" type="primary">graS_2</name>
    <name evidence="13" type="ORF">ERS852471_00535</name>
</gene>
<comment type="subcellular location">
    <subcellularLocation>
        <location evidence="2">Cell membrane</location>
        <topology evidence="2">Multi-pass membrane protein</topology>
    </subcellularLocation>
</comment>
<dbReference type="InterPro" id="IPR003594">
    <property type="entry name" value="HATPase_dom"/>
</dbReference>
<dbReference type="GO" id="GO:0000155">
    <property type="term" value="F:phosphorelay sensor kinase activity"/>
    <property type="evidence" value="ECO:0007669"/>
    <property type="project" value="TreeGrafter"/>
</dbReference>
<evidence type="ECO:0000256" key="4">
    <source>
        <dbReference type="ARBA" id="ARBA00022475"/>
    </source>
</evidence>
<dbReference type="InterPro" id="IPR050351">
    <property type="entry name" value="BphY/WalK/GraS-like"/>
</dbReference>
<evidence type="ECO:0000256" key="5">
    <source>
        <dbReference type="ARBA" id="ARBA00022679"/>
    </source>
</evidence>
<evidence type="ECO:0000256" key="10">
    <source>
        <dbReference type="ARBA" id="ARBA00023136"/>
    </source>
</evidence>
<dbReference type="OrthoDB" id="9780487at2"/>
<keyword evidence="5 13" id="KW-0808">Transferase</keyword>
<dbReference type="Proteomes" id="UP000095594">
    <property type="component" value="Unassembled WGS sequence"/>
</dbReference>
<evidence type="ECO:0000256" key="6">
    <source>
        <dbReference type="ARBA" id="ARBA00022692"/>
    </source>
</evidence>
<evidence type="ECO:0000256" key="7">
    <source>
        <dbReference type="ARBA" id="ARBA00022777"/>
    </source>
</evidence>
<evidence type="ECO:0000259" key="12">
    <source>
        <dbReference type="PROSITE" id="PS50109"/>
    </source>
</evidence>
<evidence type="ECO:0000256" key="8">
    <source>
        <dbReference type="ARBA" id="ARBA00022989"/>
    </source>
</evidence>
<dbReference type="PANTHER" id="PTHR45453:SF2">
    <property type="entry name" value="HISTIDINE KINASE"/>
    <property type="match status" value="1"/>
</dbReference>
<evidence type="ECO:0000256" key="9">
    <source>
        <dbReference type="ARBA" id="ARBA00023012"/>
    </source>
</evidence>
<dbReference type="RefSeq" id="WP_055263655.1">
    <property type="nucleotide sequence ID" value="NZ_CABIXQ010000003.1"/>
</dbReference>
<evidence type="ECO:0000256" key="11">
    <source>
        <dbReference type="SAM" id="Phobius"/>
    </source>
</evidence>
<proteinExistence type="predicted"/>
<dbReference type="SMART" id="SM00387">
    <property type="entry name" value="HATPase_c"/>
    <property type="match status" value="1"/>
</dbReference>
<organism evidence="13 14">
    <name type="scientific">Clostridium disporicum</name>
    <dbReference type="NCBI Taxonomy" id="84024"/>
    <lineage>
        <taxon>Bacteria</taxon>
        <taxon>Bacillati</taxon>
        <taxon>Bacillota</taxon>
        <taxon>Clostridia</taxon>
        <taxon>Eubacteriales</taxon>
        <taxon>Clostridiaceae</taxon>
        <taxon>Clostridium</taxon>
    </lineage>
</organism>
<dbReference type="AlphaFoldDB" id="A0A174A116"/>
<evidence type="ECO:0000256" key="2">
    <source>
        <dbReference type="ARBA" id="ARBA00004651"/>
    </source>
</evidence>
<evidence type="ECO:0000256" key="3">
    <source>
        <dbReference type="ARBA" id="ARBA00012438"/>
    </source>
</evidence>
<keyword evidence="9" id="KW-0902">Two-component regulatory system</keyword>
<dbReference type="GO" id="GO:0004721">
    <property type="term" value="F:phosphoprotein phosphatase activity"/>
    <property type="evidence" value="ECO:0007669"/>
    <property type="project" value="TreeGrafter"/>
</dbReference>
<dbReference type="PRINTS" id="PR00344">
    <property type="entry name" value="BCTRLSENSOR"/>
</dbReference>
<name>A0A174A116_9CLOT</name>
<dbReference type="SUPFAM" id="SSF55874">
    <property type="entry name" value="ATPase domain of HSP90 chaperone/DNA topoisomerase II/histidine kinase"/>
    <property type="match status" value="1"/>
</dbReference>
<accession>A0A174A116</accession>
<dbReference type="InterPro" id="IPR004358">
    <property type="entry name" value="Sig_transdc_His_kin-like_C"/>
</dbReference>
<keyword evidence="8 11" id="KW-1133">Transmembrane helix</keyword>
<keyword evidence="10 11" id="KW-0472">Membrane</keyword>
<feature type="transmembrane region" description="Helical" evidence="11">
    <location>
        <begin position="12"/>
        <end position="29"/>
    </location>
</feature>
<dbReference type="GO" id="GO:0005886">
    <property type="term" value="C:plasma membrane"/>
    <property type="evidence" value="ECO:0007669"/>
    <property type="project" value="UniProtKB-SubCell"/>
</dbReference>
<feature type="transmembrane region" description="Helical" evidence="11">
    <location>
        <begin position="35"/>
        <end position="55"/>
    </location>
</feature>
<keyword evidence="6 11" id="KW-0812">Transmembrane</keyword>
<dbReference type="GO" id="GO:0016036">
    <property type="term" value="P:cellular response to phosphate starvation"/>
    <property type="evidence" value="ECO:0007669"/>
    <property type="project" value="TreeGrafter"/>
</dbReference>
<comment type="catalytic activity">
    <reaction evidence="1">
        <text>ATP + protein L-histidine = ADP + protein N-phospho-L-histidine.</text>
        <dbReference type="EC" id="2.7.13.3"/>
    </reaction>
</comment>
<dbReference type="InterPro" id="IPR036890">
    <property type="entry name" value="HATPase_C_sf"/>
</dbReference>
<keyword evidence="7 13" id="KW-0418">Kinase</keyword>
<dbReference type="PROSITE" id="PS50109">
    <property type="entry name" value="HIS_KIN"/>
    <property type="match status" value="1"/>
</dbReference>
<dbReference type="EC" id="2.7.13.3" evidence="3"/>
<dbReference type="EMBL" id="CYZX01000003">
    <property type="protein sequence ID" value="CUN82194.1"/>
    <property type="molecule type" value="Genomic_DNA"/>
</dbReference>
<evidence type="ECO:0000313" key="14">
    <source>
        <dbReference type="Proteomes" id="UP000095594"/>
    </source>
</evidence>
<evidence type="ECO:0000256" key="1">
    <source>
        <dbReference type="ARBA" id="ARBA00000085"/>
    </source>
</evidence>
<dbReference type="Gene3D" id="3.30.565.10">
    <property type="entry name" value="Histidine kinase-like ATPase, C-terminal domain"/>
    <property type="match status" value="1"/>
</dbReference>
<dbReference type="Pfam" id="PF02518">
    <property type="entry name" value="HATPase_c"/>
    <property type="match status" value="1"/>
</dbReference>
<sequence length="336" mass="39263">MNIVDFFKERILFIALNIVILIFTAVLLISLKVDMYAIVFIFIINLIGILIFHFYEFFRKKRYYDEIEKDLQSLDKKYLLSEVVAESDFLEGKLIHNIIDQANKSMNDEISKYKLSIDEYREYIEMWVHEIKTPIATCKLLIENNDSKITRSIGEELGRGEDYIEQSLYYTRSNVLEKDYIIKEINLSDSINNVIRKNANTLIAKRIKINIYDVDKKVYCDSKWIEFILNQIISNSIKYMNKKESELKVYCEKFNEDVILNICDNGIGINEKDRVKVFEKGYTGENGRIFGKSTGIGLYLCKKLCIKLGLGIKLESEELVGTKVSIIFPINNLMKF</sequence>
<keyword evidence="4" id="KW-1003">Cell membrane</keyword>
<reference evidence="13 14" key="1">
    <citation type="submission" date="2015-09" db="EMBL/GenBank/DDBJ databases">
        <authorList>
            <consortium name="Pathogen Informatics"/>
        </authorList>
    </citation>
    <scope>NUCLEOTIDE SEQUENCE [LARGE SCALE GENOMIC DNA]</scope>
    <source>
        <strain evidence="13 14">2789STDY5834856</strain>
    </source>
</reference>
<dbReference type="PANTHER" id="PTHR45453">
    <property type="entry name" value="PHOSPHATE REGULON SENSOR PROTEIN PHOR"/>
    <property type="match status" value="1"/>
</dbReference>
<dbReference type="InterPro" id="IPR005467">
    <property type="entry name" value="His_kinase_dom"/>
</dbReference>
<protein>
    <recommendedName>
        <fullName evidence="3">histidine kinase</fullName>
        <ecNumber evidence="3">2.7.13.3</ecNumber>
    </recommendedName>
</protein>
<feature type="domain" description="Histidine kinase" evidence="12">
    <location>
        <begin position="126"/>
        <end position="332"/>
    </location>
</feature>